<dbReference type="AlphaFoldDB" id="A0A1H2FJP3"/>
<feature type="domain" description="Beta-lactamase-related" evidence="1">
    <location>
        <begin position="56"/>
        <end position="394"/>
    </location>
</feature>
<reference evidence="3" key="1">
    <citation type="submission" date="2016-10" db="EMBL/GenBank/DDBJ databases">
        <authorList>
            <person name="Varghese N."/>
            <person name="Submissions S."/>
        </authorList>
    </citation>
    <scope>NUCLEOTIDE SEQUENCE [LARGE SCALE GENOMIC DNA]</scope>
    <source>
        <strain evidence="3">DSM 17875</strain>
    </source>
</reference>
<gene>
    <name evidence="2" type="ORF">SAMN05216296_1626</name>
</gene>
<dbReference type="InterPro" id="IPR052907">
    <property type="entry name" value="Beta-lactamase/esterase"/>
</dbReference>
<proteinExistence type="predicted"/>
<dbReference type="InterPro" id="IPR001466">
    <property type="entry name" value="Beta-lactam-related"/>
</dbReference>
<dbReference type="Gene3D" id="3.40.710.10">
    <property type="entry name" value="DD-peptidase/beta-lactamase superfamily"/>
    <property type="match status" value="1"/>
</dbReference>
<protein>
    <submittedName>
        <fullName evidence="2">CubicO group peptidase, beta-lactamase class C family</fullName>
    </submittedName>
</protein>
<dbReference type="STRING" id="364197.SAMN05216296_1626"/>
<name>A0A1H2FJP3_9PSED</name>
<keyword evidence="3" id="KW-1185">Reference proteome</keyword>
<sequence>MEFLRKQVLHLSAIPRDLDSVITIDAEKEVDPQEVGMLHADVEKIWNNVIKVYKTGVHPAITVSLRRQGKIIMSRAIGHARGNGPADHAETPKVLATPDTPMCLFSTSKAVTAVLMHMLAEDGLINVMDPVSFYAPEFARKGKGNITIHQILAHRGGIPGLPKNVALDTLWDEDATWELLCDAEPIMTDGSKLAYHAITGGFVLERVIRKVTGENINAYIDRKVRQPMGMQHFTYGMPAEKLPQLALNYATGPRPGMLLGAFIKRALGSDIVTVEGLCNDPRFYQAIIPAGNLVATADEVSAFFQMMLNGGKWGRKRICAESTVVRAVQEFGKRTIDGTLFLPMRYSAGLMLGDEPFGIWGPHSSQAFGHVGLINKFAWADPQRELSATVLTSGIPVIAHHILPLANLIRSIGNLTPRSDEIQPFALQFK</sequence>
<dbReference type="PANTHER" id="PTHR43319:SF3">
    <property type="entry name" value="BETA-LACTAMASE-RELATED DOMAIN-CONTAINING PROTEIN"/>
    <property type="match status" value="1"/>
</dbReference>
<accession>A0A1H2FJP3</accession>
<evidence type="ECO:0000313" key="2">
    <source>
        <dbReference type="EMBL" id="SDU07499.1"/>
    </source>
</evidence>
<evidence type="ECO:0000313" key="3">
    <source>
        <dbReference type="Proteomes" id="UP000243232"/>
    </source>
</evidence>
<dbReference type="InterPro" id="IPR012338">
    <property type="entry name" value="Beta-lactam/transpept-like"/>
</dbReference>
<dbReference type="SUPFAM" id="SSF56601">
    <property type="entry name" value="beta-lactamase/transpeptidase-like"/>
    <property type="match status" value="1"/>
</dbReference>
<dbReference type="OrthoDB" id="119951at2"/>
<dbReference type="PANTHER" id="PTHR43319">
    <property type="entry name" value="BETA-LACTAMASE-RELATED"/>
    <property type="match status" value="1"/>
</dbReference>
<dbReference type="RefSeq" id="WP_090194041.1">
    <property type="nucleotide sequence ID" value="NZ_LT629785.1"/>
</dbReference>
<dbReference type="Pfam" id="PF00144">
    <property type="entry name" value="Beta-lactamase"/>
    <property type="match status" value="1"/>
</dbReference>
<evidence type="ECO:0000259" key="1">
    <source>
        <dbReference type="Pfam" id="PF00144"/>
    </source>
</evidence>
<dbReference type="Proteomes" id="UP000243232">
    <property type="component" value="Chromosome I"/>
</dbReference>
<dbReference type="EMBL" id="LT629785">
    <property type="protein sequence ID" value="SDU07499.1"/>
    <property type="molecule type" value="Genomic_DNA"/>
</dbReference>
<organism evidence="2 3">
    <name type="scientific">Pseudomonas pohangensis</name>
    <dbReference type="NCBI Taxonomy" id="364197"/>
    <lineage>
        <taxon>Bacteria</taxon>
        <taxon>Pseudomonadati</taxon>
        <taxon>Pseudomonadota</taxon>
        <taxon>Gammaproteobacteria</taxon>
        <taxon>Pseudomonadales</taxon>
        <taxon>Pseudomonadaceae</taxon>
        <taxon>Pseudomonas</taxon>
    </lineage>
</organism>